<dbReference type="PaxDb" id="353153-Q4CSN2"/>
<dbReference type="InParanoid" id="Q4CSN2"/>
<dbReference type="KEGG" id="tcr:506253.30"/>
<evidence type="ECO:0000313" key="2">
    <source>
        <dbReference type="Proteomes" id="UP000002296"/>
    </source>
</evidence>
<dbReference type="RefSeq" id="XP_805134.1">
    <property type="nucleotide sequence ID" value="XM_800041.1"/>
</dbReference>
<evidence type="ECO:0000313" key="1">
    <source>
        <dbReference type="EMBL" id="EAN83283.1"/>
    </source>
</evidence>
<protein>
    <submittedName>
        <fullName evidence="1">Uncharacterized protein</fullName>
    </submittedName>
</protein>
<dbReference type="AlphaFoldDB" id="Q4CSN2"/>
<name>Q4CSN2_TRYCC</name>
<organism evidence="1 2">
    <name type="scientific">Trypanosoma cruzi (strain CL Brener)</name>
    <dbReference type="NCBI Taxonomy" id="353153"/>
    <lineage>
        <taxon>Eukaryota</taxon>
        <taxon>Discoba</taxon>
        <taxon>Euglenozoa</taxon>
        <taxon>Kinetoplastea</taxon>
        <taxon>Metakinetoplastina</taxon>
        <taxon>Trypanosomatida</taxon>
        <taxon>Trypanosomatidae</taxon>
        <taxon>Trypanosoma</taxon>
        <taxon>Schizotrypanum</taxon>
    </lineage>
</organism>
<accession>Q4CSN2</accession>
<reference evidence="1 2" key="1">
    <citation type="journal article" date="2005" name="Science">
        <title>The genome sequence of Trypanosoma cruzi, etiologic agent of Chagas disease.</title>
        <authorList>
            <person name="El-Sayed N.M."/>
            <person name="Myler P.J."/>
            <person name="Bartholomeu D.C."/>
            <person name="Nilsson D."/>
            <person name="Aggarwal G."/>
            <person name="Tran A.N."/>
            <person name="Ghedin E."/>
            <person name="Worthey E.A."/>
            <person name="Delcher A.L."/>
            <person name="Blandin G."/>
            <person name="Westenberger S.J."/>
            <person name="Caler E."/>
            <person name="Cerqueira G.C."/>
            <person name="Branche C."/>
            <person name="Haas B."/>
            <person name="Anupama A."/>
            <person name="Arner E."/>
            <person name="Aslund L."/>
            <person name="Attipoe P."/>
            <person name="Bontempi E."/>
            <person name="Bringaud F."/>
            <person name="Burton P."/>
            <person name="Cadag E."/>
            <person name="Campbell D.A."/>
            <person name="Carrington M."/>
            <person name="Crabtree J."/>
            <person name="Darban H."/>
            <person name="da Silveira J.F."/>
            <person name="de Jong P."/>
            <person name="Edwards K."/>
            <person name="Englund P.T."/>
            <person name="Fazelina G."/>
            <person name="Feldblyum T."/>
            <person name="Ferella M."/>
            <person name="Frasch A.C."/>
            <person name="Gull K."/>
            <person name="Horn D."/>
            <person name="Hou L."/>
            <person name="Huang Y."/>
            <person name="Kindlund E."/>
            <person name="Klingbeil M."/>
            <person name="Kluge S."/>
            <person name="Koo H."/>
            <person name="Lacerda D."/>
            <person name="Levin M.J."/>
            <person name="Lorenzi H."/>
            <person name="Louie T."/>
            <person name="Machado C.R."/>
            <person name="McCulloch R."/>
            <person name="McKenna A."/>
            <person name="Mizuno Y."/>
            <person name="Mottram J.C."/>
            <person name="Nelson S."/>
            <person name="Ochaya S."/>
            <person name="Osoegawa K."/>
            <person name="Pai G."/>
            <person name="Parsons M."/>
            <person name="Pentony M."/>
            <person name="Pettersson U."/>
            <person name="Pop M."/>
            <person name="Ramirez J.L."/>
            <person name="Rinta J."/>
            <person name="Robertson L."/>
            <person name="Salzberg S.L."/>
            <person name="Sanchez D.O."/>
            <person name="Seyler A."/>
            <person name="Sharma R."/>
            <person name="Shetty J."/>
            <person name="Simpson A.J."/>
            <person name="Sisk E."/>
            <person name="Tammi M.T."/>
            <person name="Tarleton R."/>
            <person name="Teixeira S."/>
            <person name="Van Aken S."/>
            <person name="Vogt C."/>
            <person name="Ward P.N."/>
            <person name="Wickstead B."/>
            <person name="Wortman J."/>
            <person name="White O."/>
            <person name="Fraser C.M."/>
            <person name="Stuart K.D."/>
            <person name="Andersson B."/>
        </authorList>
    </citation>
    <scope>NUCLEOTIDE SEQUENCE [LARGE SCALE GENOMIC DNA]</scope>
    <source>
        <strain evidence="1 2">CL Brener</strain>
    </source>
</reference>
<gene>
    <name evidence="1" type="ORF">Tc00.1047053506253.30</name>
</gene>
<sequence length="102" mass="11644">MPQERRKSGTMMCVPAGSPPWRLQGIWHRRSFGRDVRRINRDCRRLKNKRGNVLLRVWRSPPIKAPAGNAGFPQGSADAARETRRKEEWYPAAVATVLLSAH</sequence>
<proteinExistence type="predicted"/>
<dbReference type="EMBL" id="AAHK01002104">
    <property type="protein sequence ID" value="EAN83283.1"/>
    <property type="molecule type" value="Genomic_DNA"/>
</dbReference>
<comment type="caution">
    <text evidence="1">The sequence shown here is derived from an EMBL/GenBank/DDBJ whole genome shotgun (WGS) entry which is preliminary data.</text>
</comment>
<dbReference type="GeneID" id="3534780"/>
<dbReference type="Proteomes" id="UP000002296">
    <property type="component" value="Unassembled WGS sequence"/>
</dbReference>
<keyword evidence="2" id="KW-1185">Reference proteome</keyword>